<dbReference type="Gene3D" id="6.10.140.2220">
    <property type="match status" value="1"/>
</dbReference>
<dbReference type="GO" id="GO:0000981">
    <property type="term" value="F:DNA-binding transcription factor activity, RNA polymerase II-specific"/>
    <property type="evidence" value="ECO:0007669"/>
    <property type="project" value="TreeGrafter"/>
</dbReference>
<keyword evidence="2 4" id="KW-0863">Zinc-finger</keyword>
<dbReference type="Pfam" id="PF01753">
    <property type="entry name" value="zf-MYND"/>
    <property type="match status" value="1"/>
</dbReference>
<keyword evidence="3" id="KW-0862">Zinc</keyword>
<organism evidence="7 8">
    <name type="scientific">Phanerochaete carnosa (strain HHB-10118-sp)</name>
    <name type="common">White-rot fungus</name>
    <name type="synonym">Peniophora carnosa</name>
    <dbReference type="NCBI Taxonomy" id="650164"/>
    <lineage>
        <taxon>Eukaryota</taxon>
        <taxon>Fungi</taxon>
        <taxon>Dikarya</taxon>
        <taxon>Basidiomycota</taxon>
        <taxon>Agaricomycotina</taxon>
        <taxon>Agaricomycetes</taxon>
        <taxon>Polyporales</taxon>
        <taxon>Phanerochaetaceae</taxon>
        <taxon>Phanerochaete</taxon>
    </lineage>
</organism>
<dbReference type="InterPro" id="IPR002893">
    <property type="entry name" value="Znf_MYND"/>
</dbReference>
<evidence type="ECO:0000313" key="8">
    <source>
        <dbReference type="Proteomes" id="UP000008370"/>
    </source>
</evidence>
<dbReference type="PROSITE" id="PS50865">
    <property type="entry name" value="ZF_MYND_2"/>
    <property type="match status" value="1"/>
</dbReference>
<evidence type="ECO:0000256" key="3">
    <source>
        <dbReference type="ARBA" id="ARBA00022833"/>
    </source>
</evidence>
<dbReference type="PANTHER" id="PTHR10237:SF14">
    <property type="entry name" value="MYND-TYPE DOMAIN-CONTAINING PROTEIN"/>
    <property type="match status" value="1"/>
</dbReference>
<name>K5V4F3_PHACS</name>
<dbReference type="EMBL" id="JH930470">
    <property type="protein sequence ID" value="EKM57486.1"/>
    <property type="molecule type" value="Genomic_DNA"/>
</dbReference>
<dbReference type="Pfam" id="PF14737">
    <property type="entry name" value="DUF4470"/>
    <property type="match status" value="1"/>
</dbReference>
<keyword evidence="8" id="KW-1185">Reference proteome</keyword>
<dbReference type="KEGG" id="pco:PHACADRAFT_170742"/>
<accession>K5V4F3</accession>
<dbReference type="Proteomes" id="UP000008370">
    <property type="component" value="Unassembled WGS sequence"/>
</dbReference>
<dbReference type="InterPro" id="IPR027974">
    <property type="entry name" value="DUF4470"/>
</dbReference>
<evidence type="ECO:0000313" key="7">
    <source>
        <dbReference type="EMBL" id="EKM57486.1"/>
    </source>
</evidence>
<dbReference type="RefSeq" id="XP_007392837.1">
    <property type="nucleotide sequence ID" value="XM_007392775.1"/>
</dbReference>
<evidence type="ECO:0000256" key="1">
    <source>
        <dbReference type="ARBA" id="ARBA00022723"/>
    </source>
</evidence>
<dbReference type="GeneID" id="18909522"/>
<dbReference type="HOGENOM" id="CLU_007974_0_1_1"/>
<dbReference type="SUPFAM" id="SSF144232">
    <property type="entry name" value="HIT/MYND zinc finger-like"/>
    <property type="match status" value="1"/>
</dbReference>
<reference evidence="7 8" key="1">
    <citation type="journal article" date="2012" name="BMC Genomics">
        <title>Comparative genomics of the white-rot fungi, Phanerochaete carnosa and P. chrysosporium, to elucidate the genetic basis of the distinct wood types they colonize.</title>
        <authorList>
            <person name="Suzuki H."/>
            <person name="MacDonald J."/>
            <person name="Syed K."/>
            <person name="Salamov A."/>
            <person name="Hori C."/>
            <person name="Aerts A."/>
            <person name="Henrissat B."/>
            <person name="Wiebenga A."/>
            <person name="vanKuyk P.A."/>
            <person name="Barry K."/>
            <person name="Lindquist E."/>
            <person name="LaButti K."/>
            <person name="Lapidus A."/>
            <person name="Lucas S."/>
            <person name="Coutinho P."/>
            <person name="Gong Y."/>
            <person name="Samejima M."/>
            <person name="Mahadevan R."/>
            <person name="Abou-Zaid M."/>
            <person name="de Vries R.P."/>
            <person name="Igarashi K."/>
            <person name="Yadav J.S."/>
            <person name="Grigoriev I.V."/>
            <person name="Master E.R."/>
        </authorList>
    </citation>
    <scope>NUCLEOTIDE SEQUENCE [LARGE SCALE GENOMIC DNA]</scope>
    <source>
        <strain evidence="7 8">HHB-10118-sp</strain>
    </source>
</reference>
<keyword evidence="1" id="KW-0479">Metal-binding</keyword>
<evidence type="ECO:0000259" key="6">
    <source>
        <dbReference type="PROSITE" id="PS50865"/>
    </source>
</evidence>
<gene>
    <name evidence="7" type="ORF">PHACADRAFT_170742</name>
</gene>
<sequence length="1195" mass="130876">MAHTVYWPAKTFFYPVGNTSPISLLQHVPPEDDADILLLGCGDPRSILYTIHASGVDQTPTKRKLDFTCCDIEPAIVARNILLFTFIADGEYAKRLDAIWNIFYHFFLNDASLALLHSQTDKLANVSVDLETWEQSGYSRFLEISNSFTLGELHRHWLLYSQTKSFSSARRAQFSEQFSFGMEKIRTDKKNFSDMTASRSAGPAALIAMSSSIEASHSFWQTGTTFTSQSDIGTATEVNPTFAYAMGGEGFMAHYGTNPLAAFHLAPIFATANVRGQTPLSQVYDGIRGQFRAWCEAFYVCVQDPTDKIKIRVVVADALAFCQALQLTAARSDPSVYPRVCPWRAPLLTLDGKSYSTGAAPLTFDVIDTSNLFDHIGNVNALVVTVPLLKRTPSAALYTESLLTSGEDPIVSFADSLCGDVTTMSLLFDVTPVAYLSGYNTQSNIHELLGFHVRDNSAQYHERLIWKVPSQLLGGNSRPVALDASQFASLLFDIYRRMFAHENVADFFRRKLSIASVQSLERIHYCRRSLAQLVHCLMGRISVDWNQVLDLFEQHLASDSTLLMGMNYYQDLITQLHLLQIWSADTLLPGNPRIVMNKNSGPFREWVSVPPVICVAFAVPRAKLQPLEEEDAPGNPMLAVEFGSNVVSNYFCSIETAFGSLSIDGGGEYAQAVITEDPRGKAGDADIIVSVCVPAWMLAHDPAATMVRLVIVSTPSTTVLVQKLGLRLVIYEARLMDAKAVSVLRSRPTVVDGTNAAVPHLSWAECAATSAPVSLTADGAKVDKMTRRTDIKEPKAKTALASKDTPVTITQAGACEVELSIGSAHHEKLGFPFPVDATQAKLRIARQSSWIEIVATPCLLGRKGAPIGTRFPVAIHERKPFPWTIHRVNLDRLPSLSTADVPKDRLKWINTHVSLAFSDAEKLSRETGAMQALTHVKDSMHSIFVQAVGIQGPKKTSVFGLHRTSGGGVDTLLFITDIRLDIAAHTILADAYALPLHLSFLHKLGPRLAGIRDLCQVNVSAEECIAWKYLLPSLAERCRTWEHTPKCAYAAPRGRVPLSTEHGEVPICACGQGKVGDAFRVRKEWTPFLPYVTRIALSPLFAVSFLESVAGGLKALVNSGKTAGTATVASRARETAPSSTSSGSRQPDVSRCGACKITITADRPMVCSRCKKAAYCSSDCQTSNWKVHKRSCKAV</sequence>
<proteinExistence type="predicted"/>
<evidence type="ECO:0000256" key="4">
    <source>
        <dbReference type="PROSITE-ProRule" id="PRU00134"/>
    </source>
</evidence>
<feature type="domain" description="MYND-type" evidence="6">
    <location>
        <begin position="1152"/>
        <end position="1192"/>
    </location>
</feature>
<dbReference type="AlphaFoldDB" id="K5V4F3"/>
<dbReference type="InterPro" id="IPR024119">
    <property type="entry name" value="TF_DEAF-1"/>
</dbReference>
<feature type="region of interest" description="Disordered" evidence="5">
    <location>
        <begin position="1127"/>
        <end position="1149"/>
    </location>
</feature>
<dbReference type="InParanoid" id="K5V4F3"/>
<dbReference type="GO" id="GO:0005634">
    <property type="term" value="C:nucleus"/>
    <property type="evidence" value="ECO:0007669"/>
    <property type="project" value="TreeGrafter"/>
</dbReference>
<dbReference type="OrthoDB" id="432970at2759"/>
<evidence type="ECO:0000256" key="5">
    <source>
        <dbReference type="SAM" id="MobiDB-lite"/>
    </source>
</evidence>
<protein>
    <recommendedName>
        <fullName evidence="6">MYND-type domain-containing protein</fullName>
    </recommendedName>
</protein>
<feature type="compositionally biased region" description="Polar residues" evidence="5">
    <location>
        <begin position="1136"/>
        <end position="1147"/>
    </location>
</feature>
<evidence type="ECO:0000256" key="2">
    <source>
        <dbReference type="ARBA" id="ARBA00022771"/>
    </source>
</evidence>
<dbReference type="PANTHER" id="PTHR10237">
    <property type="entry name" value="DEFORMED EPIDERMAL AUTOREGULATORY FACTOR 1 HOMOLOG SUPPRESSIN"/>
    <property type="match status" value="1"/>
</dbReference>
<dbReference type="GO" id="GO:0008270">
    <property type="term" value="F:zinc ion binding"/>
    <property type="evidence" value="ECO:0007669"/>
    <property type="project" value="UniProtKB-KW"/>
</dbReference>
<dbReference type="PROSITE" id="PS01360">
    <property type="entry name" value="ZF_MYND_1"/>
    <property type="match status" value="1"/>
</dbReference>